<evidence type="ECO:0000313" key="9">
    <source>
        <dbReference type="Proteomes" id="UP000664534"/>
    </source>
</evidence>
<evidence type="ECO:0000256" key="3">
    <source>
        <dbReference type="ARBA" id="ARBA00022989"/>
    </source>
</evidence>
<dbReference type="Proteomes" id="UP000664534">
    <property type="component" value="Unassembled WGS sequence"/>
</dbReference>
<comment type="caution">
    <text evidence="8">The sequence shown here is derived from an EMBL/GenBank/DDBJ whole genome shotgun (WGS) entry which is preliminary data.</text>
</comment>
<dbReference type="PANTHER" id="PTHR33048:SF158">
    <property type="entry name" value="MEMBRANE PROTEIN PTH11-LIKE, PUTATIVE-RELATED"/>
    <property type="match status" value="1"/>
</dbReference>
<dbReference type="GO" id="GO:0016020">
    <property type="term" value="C:membrane"/>
    <property type="evidence" value="ECO:0007669"/>
    <property type="project" value="UniProtKB-SubCell"/>
</dbReference>
<feature type="transmembrane region" description="Helical" evidence="6">
    <location>
        <begin position="6"/>
        <end position="25"/>
    </location>
</feature>
<accession>A0A8H3FF18</accession>
<feature type="transmembrane region" description="Helical" evidence="6">
    <location>
        <begin position="37"/>
        <end position="57"/>
    </location>
</feature>
<keyword evidence="4 6" id="KW-0472">Membrane</keyword>
<dbReference type="PANTHER" id="PTHR33048">
    <property type="entry name" value="PTH11-LIKE INTEGRAL MEMBRANE PROTEIN (AFU_ORTHOLOGUE AFUA_5G11245)"/>
    <property type="match status" value="1"/>
</dbReference>
<evidence type="ECO:0000256" key="2">
    <source>
        <dbReference type="ARBA" id="ARBA00022692"/>
    </source>
</evidence>
<evidence type="ECO:0000256" key="6">
    <source>
        <dbReference type="SAM" id="Phobius"/>
    </source>
</evidence>
<comment type="subcellular location">
    <subcellularLocation>
        <location evidence="1">Membrane</location>
        <topology evidence="1">Multi-pass membrane protein</topology>
    </subcellularLocation>
</comment>
<dbReference type="InterPro" id="IPR052337">
    <property type="entry name" value="SAT4-like"/>
</dbReference>
<evidence type="ECO:0000256" key="5">
    <source>
        <dbReference type="ARBA" id="ARBA00038359"/>
    </source>
</evidence>
<organism evidence="8 9">
    <name type="scientific">Imshaugia aleurites</name>
    <dbReference type="NCBI Taxonomy" id="172621"/>
    <lineage>
        <taxon>Eukaryota</taxon>
        <taxon>Fungi</taxon>
        <taxon>Dikarya</taxon>
        <taxon>Ascomycota</taxon>
        <taxon>Pezizomycotina</taxon>
        <taxon>Lecanoromycetes</taxon>
        <taxon>OSLEUM clade</taxon>
        <taxon>Lecanoromycetidae</taxon>
        <taxon>Lecanorales</taxon>
        <taxon>Lecanorineae</taxon>
        <taxon>Parmeliaceae</taxon>
        <taxon>Imshaugia</taxon>
    </lineage>
</organism>
<reference evidence="8" key="1">
    <citation type="submission" date="2021-03" db="EMBL/GenBank/DDBJ databases">
        <authorList>
            <person name="Tagirdzhanova G."/>
        </authorList>
    </citation>
    <scope>NUCLEOTIDE SEQUENCE</scope>
</reference>
<feature type="domain" description="Rhodopsin" evidence="7">
    <location>
        <begin position="6"/>
        <end position="99"/>
    </location>
</feature>
<dbReference type="InterPro" id="IPR049326">
    <property type="entry name" value="Rhodopsin_dom_fungi"/>
</dbReference>
<name>A0A8H3FF18_9LECA</name>
<dbReference type="OrthoDB" id="444631at2759"/>
<evidence type="ECO:0000256" key="4">
    <source>
        <dbReference type="ARBA" id="ARBA00023136"/>
    </source>
</evidence>
<dbReference type="AlphaFoldDB" id="A0A8H3FF18"/>
<protein>
    <recommendedName>
        <fullName evidence="7">Rhodopsin domain-containing protein</fullName>
    </recommendedName>
</protein>
<dbReference type="EMBL" id="CAJPDT010000023">
    <property type="protein sequence ID" value="CAF9919671.1"/>
    <property type="molecule type" value="Genomic_DNA"/>
</dbReference>
<keyword evidence="2 6" id="KW-0812">Transmembrane</keyword>
<keyword evidence="9" id="KW-1185">Reference proteome</keyword>
<dbReference type="Pfam" id="PF20684">
    <property type="entry name" value="Fung_rhodopsin"/>
    <property type="match status" value="1"/>
</dbReference>
<proteinExistence type="inferred from homology"/>
<evidence type="ECO:0000259" key="7">
    <source>
        <dbReference type="Pfam" id="PF20684"/>
    </source>
</evidence>
<evidence type="ECO:0000313" key="8">
    <source>
        <dbReference type="EMBL" id="CAF9919671.1"/>
    </source>
</evidence>
<sequence>MAVPVAAGGLIIDVWLFVLPLVAIYKLQLQSTRRIGLTVMFSTGLIAVAASAVSIYFRHQIQHTADKTWTDLNVDLVYLIEVDAGIITACMPSFAKMLHHHLPPWPTLQSRLKLHNLASPYHDIELQSPESVKKYIRGAASETFDDDRVYLKHGSPQT</sequence>
<gene>
    <name evidence="8" type="ORF">IMSHALPRED_004693</name>
</gene>
<evidence type="ECO:0000256" key="1">
    <source>
        <dbReference type="ARBA" id="ARBA00004141"/>
    </source>
</evidence>
<keyword evidence="3 6" id="KW-1133">Transmembrane helix</keyword>
<comment type="similarity">
    <text evidence="5">Belongs to the SAT4 family.</text>
</comment>